<sequence>MPNFFIFIFVETRSRYIAQASLKLLGSSDSPASASQRMVFLFCFVCLFVLRQSLTLSSRLECSGAVSAHCNLHLQDSSDSRISASRVAGTTGTSHHVQLIFCIFSRDRVSPCWPSWS</sequence>
<dbReference type="Proteomes" id="UP000233100">
    <property type="component" value="Chromosome 13"/>
</dbReference>
<name>A0A7N9D8V2_MACFA</name>
<organism evidence="1 2">
    <name type="scientific">Macaca fascicularis</name>
    <name type="common">Crab-eating macaque</name>
    <name type="synonym">Cynomolgus monkey</name>
    <dbReference type="NCBI Taxonomy" id="9541"/>
    <lineage>
        <taxon>Eukaryota</taxon>
        <taxon>Metazoa</taxon>
        <taxon>Chordata</taxon>
        <taxon>Craniata</taxon>
        <taxon>Vertebrata</taxon>
        <taxon>Euteleostomi</taxon>
        <taxon>Mammalia</taxon>
        <taxon>Eutheria</taxon>
        <taxon>Euarchontoglires</taxon>
        <taxon>Primates</taxon>
        <taxon>Haplorrhini</taxon>
        <taxon>Catarrhini</taxon>
        <taxon>Cercopithecidae</taxon>
        <taxon>Cercopithecinae</taxon>
        <taxon>Macaca</taxon>
    </lineage>
</organism>
<dbReference type="PANTHER" id="PTHR12138">
    <property type="entry name" value="PRIMATE-EXPANDED PROTEIN FAMILY"/>
    <property type="match status" value="1"/>
</dbReference>
<dbReference type="Ensembl" id="ENSMFAT00000088814.1">
    <property type="protein sequence ID" value="ENSMFAP00000059786.1"/>
    <property type="gene ID" value="ENSMFAG00000061587.1"/>
</dbReference>
<dbReference type="PANTHER" id="PTHR12138:SF162">
    <property type="entry name" value="CHROMOSOME UNDETERMINED SCAFFOLD_275, WHOLE GENOME SHOTGUN SEQUENCE"/>
    <property type="match status" value="1"/>
</dbReference>
<proteinExistence type="predicted"/>
<evidence type="ECO:0000313" key="1">
    <source>
        <dbReference type="Ensembl" id="ENSMFAP00000059786.1"/>
    </source>
</evidence>
<reference evidence="1 2" key="1">
    <citation type="submission" date="2013-03" db="EMBL/GenBank/DDBJ databases">
        <authorList>
            <person name="Warren W."/>
            <person name="Wilson R.K."/>
        </authorList>
    </citation>
    <scope>NUCLEOTIDE SEQUENCE</scope>
</reference>
<protein>
    <submittedName>
        <fullName evidence="1">Uncharacterized protein</fullName>
    </submittedName>
</protein>
<dbReference type="AlphaFoldDB" id="A0A7N9D8V2"/>
<accession>A0A7N9D8V2</accession>
<dbReference type="GeneTree" id="ENSGT00940000166898"/>
<reference evidence="1" key="3">
    <citation type="submission" date="2025-09" db="UniProtKB">
        <authorList>
            <consortium name="Ensembl"/>
        </authorList>
    </citation>
    <scope>IDENTIFICATION</scope>
</reference>
<keyword evidence="2" id="KW-1185">Reference proteome</keyword>
<evidence type="ECO:0000313" key="2">
    <source>
        <dbReference type="Proteomes" id="UP000233100"/>
    </source>
</evidence>
<reference evidence="1" key="2">
    <citation type="submission" date="2025-08" db="UniProtKB">
        <authorList>
            <consortium name="Ensembl"/>
        </authorList>
    </citation>
    <scope>IDENTIFICATION</scope>
</reference>
<dbReference type="PRINTS" id="PR02045">
    <property type="entry name" value="F138DOMAIN"/>
</dbReference>